<dbReference type="GeneID" id="36379349"/>
<dbReference type="AlphaFoldDB" id="A0A090MYD3"/>
<dbReference type="WormBase" id="SRAE_2000164900">
    <property type="protein sequence ID" value="SRP04738"/>
    <property type="gene ID" value="WBGene00261855"/>
</dbReference>
<evidence type="ECO:0000313" key="1">
    <source>
        <dbReference type="EMBL" id="CEF66984.1"/>
    </source>
</evidence>
<evidence type="ECO:0000313" key="4">
    <source>
        <dbReference type="WormBase" id="SRAE_2000164900"/>
    </source>
</evidence>
<dbReference type="RefSeq" id="XP_024506184.1">
    <property type="nucleotide sequence ID" value="XM_024652626.1"/>
</dbReference>
<proteinExistence type="predicted"/>
<evidence type="ECO:0000313" key="2">
    <source>
        <dbReference type="Proteomes" id="UP000035682"/>
    </source>
</evidence>
<dbReference type="Proteomes" id="UP000035682">
    <property type="component" value="Unplaced"/>
</dbReference>
<dbReference type="GO" id="GO:0032543">
    <property type="term" value="P:mitochondrial translation"/>
    <property type="evidence" value="ECO:0007669"/>
    <property type="project" value="TreeGrafter"/>
</dbReference>
<evidence type="ECO:0000313" key="3">
    <source>
        <dbReference type="WBParaSite" id="SRAE_2000164900.1"/>
    </source>
</evidence>
<dbReference type="InterPro" id="IPR039193">
    <property type="entry name" value="Ribosomal_uS17m_metazoa"/>
</dbReference>
<protein>
    <submittedName>
        <fullName evidence="1 3">Lissencephaly-1 homolog B</fullName>
    </submittedName>
</protein>
<dbReference type="EMBL" id="LN609529">
    <property type="protein sequence ID" value="CEF66984.1"/>
    <property type="molecule type" value="Genomic_DNA"/>
</dbReference>
<dbReference type="WBParaSite" id="SRAE_2000164900.1">
    <property type="protein sequence ID" value="SRAE_2000164900.1"/>
    <property type="gene ID" value="WBGene00261855"/>
</dbReference>
<sequence length="161" mass="18868">MSSIIRSVIQQEMLIGKVINLSKIGLQQVPCVQVRCQQNEFNDYIKKYHVKSYDYWALDTSKKTRIGDTILIKSLSDGLEKPSINVNHQVDRRIFEFGNVIDPVTGRRVIEKKFFDEIELEKEVANDVKEELDEELPQYFCADREIKEQKVFEEHSKSNDK</sequence>
<dbReference type="GO" id="GO:0005763">
    <property type="term" value="C:mitochondrial small ribosomal subunit"/>
    <property type="evidence" value="ECO:0007669"/>
    <property type="project" value="InterPro"/>
</dbReference>
<accession>A0A090MYD3</accession>
<dbReference type="OrthoDB" id="274752at2759"/>
<name>A0A090MYD3_STRRB</name>
<reference evidence="1 2" key="1">
    <citation type="submission" date="2014-09" db="EMBL/GenBank/DDBJ databases">
        <authorList>
            <person name="Martin A.A."/>
        </authorList>
    </citation>
    <scope>NUCLEOTIDE SEQUENCE</scope>
    <source>
        <strain evidence="2">ED321</strain>
        <strain evidence="1">ED321 Heterogonic</strain>
    </source>
</reference>
<dbReference type="SUPFAM" id="SSF50249">
    <property type="entry name" value="Nucleic acid-binding proteins"/>
    <property type="match status" value="1"/>
</dbReference>
<dbReference type="STRING" id="34506.A0A090MYD3"/>
<dbReference type="CTD" id="36379349"/>
<keyword evidence="2" id="KW-1185">Reference proteome</keyword>
<gene>
    <name evidence="1 3 4" type="ORF">SRAE_2000164900</name>
</gene>
<dbReference type="PANTHER" id="PTHR24088">
    <property type="entry name" value="28S RIBOSOMAL PROTEIN S17, MITOCHONDRIAL"/>
    <property type="match status" value="1"/>
</dbReference>
<dbReference type="GO" id="GO:0003735">
    <property type="term" value="F:structural constituent of ribosome"/>
    <property type="evidence" value="ECO:0007669"/>
    <property type="project" value="InterPro"/>
</dbReference>
<dbReference type="OMA" id="KHFREND"/>
<organism evidence="1">
    <name type="scientific">Strongyloides ratti</name>
    <name type="common">Parasitic roundworm</name>
    <dbReference type="NCBI Taxonomy" id="34506"/>
    <lineage>
        <taxon>Eukaryota</taxon>
        <taxon>Metazoa</taxon>
        <taxon>Ecdysozoa</taxon>
        <taxon>Nematoda</taxon>
        <taxon>Chromadorea</taxon>
        <taxon>Rhabditida</taxon>
        <taxon>Tylenchina</taxon>
        <taxon>Panagrolaimomorpha</taxon>
        <taxon>Strongyloidoidea</taxon>
        <taxon>Strongyloididae</taxon>
        <taxon>Strongyloides</taxon>
    </lineage>
</organism>
<dbReference type="InterPro" id="IPR012340">
    <property type="entry name" value="NA-bd_OB-fold"/>
</dbReference>
<dbReference type="PANTHER" id="PTHR24088:SF0">
    <property type="entry name" value="SMALL RIBOSOMAL SUBUNIT PROTEIN US17M"/>
    <property type="match status" value="1"/>
</dbReference>
<reference evidence="3" key="2">
    <citation type="submission" date="2020-12" db="UniProtKB">
        <authorList>
            <consortium name="WormBaseParasite"/>
        </authorList>
    </citation>
    <scope>IDENTIFICATION</scope>
</reference>
<dbReference type="Gene3D" id="2.40.50.140">
    <property type="entry name" value="Nucleic acid-binding proteins"/>
    <property type="match status" value="1"/>
</dbReference>